<dbReference type="InterPro" id="IPR009057">
    <property type="entry name" value="Homeodomain-like_sf"/>
</dbReference>
<gene>
    <name evidence="4" type="ORF">GCM10022381_30670</name>
</gene>
<dbReference type="InterPro" id="IPR001647">
    <property type="entry name" value="HTH_TetR"/>
</dbReference>
<name>A0ABP7KV63_9MICO</name>
<dbReference type="SUPFAM" id="SSF48498">
    <property type="entry name" value="Tetracyclin repressor-like, C-terminal domain"/>
    <property type="match status" value="1"/>
</dbReference>
<dbReference type="PRINTS" id="PR00455">
    <property type="entry name" value="HTHTETR"/>
</dbReference>
<dbReference type="InterPro" id="IPR050109">
    <property type="entry name" value="HTH-type_TetR-like_transc_reg"/>
</dbReference>
<accession>A0ABP7KV63</accession>
<sequence>MSTVMTMKQKQGAESREKILDAAVGLIFERGYSGTTISALCKRSGLLVSSVYHHFGSKDGVLAAVVKRESERFFTELPRWDDFPGEDVVLRFRSFMEAVGSAIHEDPKFFRILVTLSMEPADISDETIDSIRRVREGGRHYLDESISAMVEAVHSSHDPVEISSFCLAVLEGSAIGRRIEPGVLVHDLVFRQLATAAIALASAPEDD</sequence>
<organism evidence="4 5">
    <name type="scientific">Leifsonia kafniensis</name>
    <dbReference type="NCBI Taxonomy" id="475957"/>
    <lineage>
        <taxon>Bacteria</taxon>
        <taxon>Bacillati</taxon>
        <taxon>Actinomycetota</taxon>
        <taxon>Actinomycetes</taxon>
        <taxon>Micrococcales</taxon>
        <taxon>Microbacteriaceae</taxon>
        <taxon>Leifsonia</taxon>
    </lineage>
</organism>
<evidence type="ECO:0000313" key="5">
    <source>
        <dbReference type="Proteomes" id="UP001501803"/>
    </source>
</evidence>
<reference evidence="5" key="1">
    <citation type="journal article" date="2019" name="Int. J. Syst. Evol. Microbiol.">
        <title>The Global Catalogue of Microorganisms (GCM) 10K type strain sequencing project: providing services to taxonomists for standard genome sequencing and annotation.</title>
        <authorList>
            <consortium name="The Broad Institute Genomics Platform"/>
            <consortium name="The Broad Institute Genome Sequencing Center for Infectious Disease"/>
            <person name="Wu L."/>
            <person name="Ma J."/>
        </authorList>
    </citation>
    <scope>NUCLEOTIDE SEQUENCE [LARGE SCALE GENOMIC DNA]</scope>
    <source>
        <strain evidence="5">JCM 17021</strain>
    </source>
</reference>
<dbReference type="Pfam" id="PF00440">
    <property type="entry name" value="TetR_N"/>
    <property type="match status" value="1"/>
</dbReference>
<dbReference type="Gene3D" id="1.10.357.10">
    <property type="entry name" value="Tetracycline Repressor, domain 2"/>
    <property type="match status" value="1"/>
</dbReference>
<dbReference type="InterPro" id="IPR036271">
    <property type="entry name" value="Tet_transcr_reg_TetR-rel_C_sf"/>
</dbReference>
<keyword evidence="5" id="KW-1185">Reference proteome</keyword>
<feature type="DNA-binding region" description="H-T-H motif" evidence="2">
    <location>
        <begin position="36"/>
        <end position="55"/>
    </location>
</feature>
<dbReference type="EMBL" id="BAABCN010000010">
    <property type="protein sequence ID" value="GAA3886414.1"/>
    <property type="molecule type" value="Genomic_DNA"/>
</dbReference>
<dbReference type="PANTHER" id="PTHR30055">
    <property type="entry name" value="HTH-TYPE TRANSCRIPTIONAL REGULATOR RUTR"/>
    <property type="match status" value="1"/>
</dbReference>
<dbReference type="SUPFAM" id="SSF46689">
    <property type="entry name" value="Homeodomain-like"/>
    <property type="match status" value="1"/>
</dbReference>
<dbReference type="PANTHER" id="PTHR30055:SF209">
    <property type="entry name" value="POSSIBLE TRANSCRIPTIONAL REGULATORY PROTEIN (PROBABLY TETR-FAMILY)"/>
    <property type="match status" value="1"/>
</dbReference>
<keyword evidence="1 2" id="KW-0238">DNA-binding</keyword>
<dbReference type="Proteomes" id="UP001501803">
    <property type="component" value="Unassembled WGS sequence"/>
</dbReference>
<evidence type="ECO:0000256" key="1">
    <source>
        <dbReference type="ARBA" id="ARBA00023125"/>
    </source>
</evidence>
<feature type="domain" description="HTH tetR-type" evidence="3">
    <location>
        <begin position="13"/>
        <end position="73"/>
    </location>
</feature>
<protein>
    <submittedName>
        <fullName evidence="4">TetR/AcrR family transcriptional regulator</fullName>
    </submittedName>
</protein>
<evidence type="ECO:0000259" key="3">
    <source>
        <dbReference type="PROSITE" id="PS50977"/>
    </source>
</evidence>
<evidence type="ECO:0000313" key="4">
    <source>
        <dbReference type="EMBL" id="GAA3886414.1"/>
    </source>
</evidence>
<comment type="caution">
    <text evidence="4">The sequence shown here is derived from an EMBL/GenBank/DDBJ whole genome shotgun (WGS) entry which is preliminary data.</text>
</comment>
<dbReference type="PROSITE" id="PS50977">
    <property type="entry name" value="HTH_TETR_2"/>
    <property type="match status" value="1"/>
</dbReference>
<proteinExistence type="predicted"/>
<evidence type="ECO:0000256" key="2">
    <source>
        <dbReference type="PROSITE-ProRule" id="PRU00335"/>
    </source>
</evidence>